<dbReference type="OrthoDB" id="289250at2759"/>
<keyword evidence="6" id="KW-1185">Reference proteome</keyword>
<dbReference type="GO" id="GO:0030488">
    <property type="term" value="P:tRNA methylation"/>
    <property type="evidence" value="ECO:0007669"/>
    <property type="project" value="TreeGrafter"/>
</dbReference>
<evidence type="ECO:0000256" key="3">
    <source>
        <dbReference type="ARBA" id="ARBA00022691"/>
    </source>
</evidence>
<dbReference type="SUPFAM" id="SSF53335">
    <property type="entry name" value="S-adenosyl-L-methionine-dependent methyltransferases"/>
    <property type="match status" value="1"/>
</dbReference>
<name>A0A8H7ZTM4_9FUNG</name>
<keyword evidence="2" id="KW-0808">Transferase</keyword>
<dbReference type="GO" id="GO:0002181">
    <property type="term" value="P:cytoplasmic translation"/>
    <property type="evidence" value="ECO:0007669"/>
    <property type="project" value="TreeGrafter"/>
</dbReference>
<dbReference type="GO" id="GO:0008175">
    <property type="term" value="F:tRNA methyltransferase activity"/>
    <property type="evidence" value="ECO:0007669"/>
    <property type="project" value="TreeGrafter"/>
</dbReference>
<evidence type="ECO:0000313" key="5">
    <source>
        <dbReference type="EMBL" id="KAG5459030.1"/>
    </source>
</evidence>
<evidence type="ECO:0000256" key="1">
    <source>
        <dbReference type="ARBA" id="ARBA00022603"/>
    </source>
</evidence>
<proteinExistence type="predicted"/>
<evidence type="ECO:0000256" key="2">
    <source>
        <dbReference type="ARBA" id="ARBA00022679"/>
    </source>
</evidence>
<keyword evidence="3" id="KW-0949">S-adenosyl-L-methionine</keyword>
<organism evidence="5 6">
    <name type="scientific">Olpidium bornovanus</name>
    <dbReference type="NCBI Taxonomy" id="278681"/>
    <lineage>
        <taxon>Eukaryota</taxon>
        <taxon>Fungi</taxon>
        <taxon>Fungi incertae sedis</taxon>
        <taxon>Olpidiomycota</taxon>
        <taxon>Olpidiomycotina</taxon>
        <taxon>Olpidiomycetes</taxon>
        <taxon>Olpidiales</taxon>
        <taxon>Olpidiaceae</taxon>
        <taxon>Olpidium</taxon>
    </lineage>
</organism>
<dbReference type="GO" id="GO:0005737">
    <property type="term" value="C:cytoplasm"/>
    <property type="evidence" value="ECO:0007669"/>
    <property type="project" value="TreeGrafter"/>
</dbReference>
<dbReference type="InterPro" id="IPR002877">
    <property type="entry name" value="RNA_MeTrfase_FtsJ_dom"/>
</dbReference>
<dbReference type="PANTHER" id="PTHR10920:SF12">
    <property type="entry name" value="TRNA (CYTIDINE(32)_GUANOSINE(34)-2'-O)-METHYLTRANSFERASE-RELATED"/>
    <property type="match status" value="1"/>
</dbReference>
<dbReference type="AlphaFoldDB" id="A0A8H7ZTM4"/>
<dbReference type="PANTHER" id="PTHR10920">
    <property type="entry name" value="RIBOSOMAL RNA METHYLTRANSFERASE"/>
    <property type="match status" value="1"/>
</dbReference>
<comment type="caution">
    <text evidence="5">The sequence shown here is derived from an EMBL/GenBank/DDBJ whole genome shotgun (WGS) entry which is preliminary data.</text>
</comment>
<dbReference type="InterPro" id="IPR029063">
    <property type="entry name" value="SAM-dependent_MTases_sf"/>
</dbReference>
<accession>A0A8H7ZTM4</accession>
<feature type="domain" description="Ribosomal RNA methyltransferase FtsJ" evidence="4">
    <location>
        <begin position="26"/>
        <end position="97"/>
    </location>
</feature>
<dbReference type="Pfam" id="PF01728">
    <property type="entry name" value="FtsJ"/>
    <property type="match status" value="1"/>
</dbReference>
<sequence>MSDIVFRLTVIVTFLASRHMALRFSAPAVTGQHDIDEYIQAQLLFSALNITTHVLRRGGSFVAKIFQGKDMTLLYAQMRVFFPTVTIFKPRSSRGSSIGRSISGMISVARNRNSTCRGVHRLSGPHPTRILRTRNVGASVRRRRCD</sequence>
<dbReference type="Gene3D" id="3.40.50.150">
    <property type="entry name" value="Vaccinia Virus protein VP39"/>
    <property type="match status" value="1"/>
</dbReference>
<gene>
    <name evidence="5" type="ORF">BJ554DRAFT_639</name>
</gene>
<protein>
    <submittedName>
        <fullName evidence="5">FtsJ-like methyltransferase-domain-containing protein</fullName>
    </submittedName>
</protein>
<keyword evidence="1" id="KW-0489">Methyltransferase</keyword>
<dbReference type="EMBL" id="JAEFCI010007493">
    <property type="protein sequence ID" value="KAG5459030.1"/>
    <property type="molecule type" value="Genomic_DNA"/>
</dbReference>
<reference evidence="5 6" key="1">
    <citation type="journal article" name="Sci. Rep.">
        <title>Genome-scale phylogenetic analyses confirm Olpidium as the closest living zoosporic fungus to the non-flagellated, terrestrial fungi.</title>
        <authorList>
            <person name="Chang Y."/>
            <person name="Rochon D."/>
            <person name="Sekimoto S."/>
            <person name="Wang Y."/>
            <person name="Chovatia M."/>
            <person name="Sandor L."/>
            <person name="Salamov A."/>
            <person name="Grigoriev I.V."/>
            <person name="Stajich J.E."/>
            <person name="Spatafora J.W."/>
        </authorList>
    </citation>
    <scope>NUCLEOTIDE SEQUENCE [LARGE SCALE GENOMIC DNA]</scope>
    <source>
        <strain evidence="5">S191</strain>
    </source>
</reference>
<dbReference type="InterPro" id="IPR050082">
    <property type="entry name" value="RNA_methyltr_RlmE"/>
</dbReference>
<dbReference type="Proteomes" id="UP000673691">
    <property type="component" value="Unassembled WGS sequence"/>
</dbReference>
<evidence type="ECO:0000259" key="4">
    <source>
        <dbReference type="Pfam" id="PF01728"/>
    </source>
</evidence>
<evidence type="ECO:0000313" key="6">
    <source>
        <dbReference type="Proteomes" id="UP000673691"/>
    </source>
</evidence>